<feature type="region of interest" description="Disordered" evidence="2">
    <location>
        <begin position="207"/>
        <end position="326"/>
    </location>
</feature>
<name>A0A9P4N0Z2_9PLEO</name>
<dbReference type="Proteomes" id="UP000800093">
    <property type="component" value="Unassembled WGS sequence"/>
</dbReference>
<keyword evidence="3" id="KW-1133">Transmembrane helix</keyword>
<feature type="compositionally biased region" description="Polar residues" evidence="2">
    <location>
        <begin position="135"/>
        <end position="151"/>
    </location>
</feature>
<dbReference type="AlphaFoldDB" id="A0A9P4N0Z2"/>
<dbReference type="OrthoDB" id="3798694at2759"/>
<keyword evidence="5" id="KW-1185">Reference proteome</keyword>
<evidence type="ECO:0000256" key="3">
    <source>
        <dbReference type="SAM" id="Phobius"/>
    </source>
</evidence>
<feature type="compositionally biased region" description="Acidic residues" evidence="2">
    <location>
        <begin position="54"/>
        <end position="65"/>
    </location>
</feature>
<feature type="region of interest" description="Disordered" evidence="2">
    <location>
        <begin position="119"/>
        <end position="173"/>
    </location>
</feature>
<evidence type="ECO:0000313" key="5">
    <source>
        <dbReference type="Proteomes" id="UP000800093"/>
    </source>
</evidence>
<feature type="compositionally biased region" description="Polar residues" evidence="2">
    <location>
        <begin position="259"/>
        <end position="272"/>
    </location>
</feature>
<evidence type="ECO:0000313" key="4">
    <source>
        <dbReference type="EMBL" id="KAF2258209.1"/>
    </source>
</evidence>
<evidence type="ECO:0000256" key="1">
    <source>
        <dbReference type="SAM" id="Coils"/>
    </source>
</evidence>
<comment type="caution">
    <text evidence="4">The sequence shown here is derived from an EMBL/GenBank/DDBJ whole genome shotgun (WGS) entry which is preliminary data.</text>
</comment>
<organism evidence="4 5">
    <name type="scientific">Lojkania enalia</name>
    <dbReference type="NCBI Taxonomy" id="147567"/>
    <lineage>
        <taxon>Eukaryota</taxon>
        <taxon>Fungi</taxon>
        <taxon>Dikarya</taxon>
        <taxon>Ascomycota</taxon>
        <taxon>Pezizomycotina</taxon>
        <taxon>Dothideomycetes</taxon>
        <taxon>Pleosporomycetidae</taxon>
        <taxon>Pleosporales</taxon>
        <taxon>Pleosporales incertae sedis</taxon>
        <taxon>Lojkania</taxon>
    </lineage>
</organism>
<feature type="compositionally biased region" description="Polar residues" evidence="2">
    <location>
        <begin position="75"/>
        <end position="86"/>
    </location>
</feature>
<feature type="compositionally biased region" description="Pro residues" evidence="2">
    <location>
        <begin position="39"/>
        <end position="48"/>
    </location>
</feature>
<accession>A0A9P4N0Z2</accession>
<proteinExistence type="predicted"/>
<reference evidence="5" key="1">
    <citation type="journal article" date="2020" name="Stud. Mycol.">
        <title>101 Dothideomycetes genomes: A test case for predicting lifestyles and emergence of pathogens.</title>
        <authorList>
            <person name="Haridas S."/>
            <person name="Albert R."/>
            <person name="Binder M."/>
            <person name="Bloem J."/>
            <person name="LaButti K."/>
            <person name="Salamov A."/>
            <person name="Andreopoulos B."/>
            <person name="Baker S."/>
            <person name="Barry K."/>
            <person name="Bills G."/>
            <person name="Bluhm B."/>
            <person name="Cannon C."/>
            <person name="Castanera R."/>
            <person name="Culley D."/>
            <person name="Daum C."/>
            <person name="Ezra D."/>
            <person name="Gonzalez J."/>
            <person name="Henrissat B."/>
            <person name="Kuo A."/>
            <person name="Liang C."/>
            <person name="Lipzen A."/>
            <person name="Lutzoni F."/>
            <person name="Magnuson J."/>
            <person name="Mondo S."/>
            <person name="Nolan M."/>
            <person name="Ohm R."/>
            <person name="Pangilinan J."/>
            <person name="Park H.-J."/>
            <person name="Ramirez L."/>
            <person name="Alfaro M."/>
            <person name="Sun H."/>
            <person name="Tritt A."/>
            <person name="Yoshinaga Y."/>
            <person name="Zwiers L.-H."/>
            <person name="Turgeon B."/>
            <person name="Goodwin S."/>
            <person name="Spatafora J."/>
            <person name="Crous P."/>
            <person name="Grigoriev I."/>
        </authorList>
    </citation>
    <scope>NUCLEOTIDE SEQUENCE [LARGE SCALE GENOMIC DNA]</scope>
    <source>
        <strain evidence="5">CBS 304.66</strain>
    </source>
</reference>
<feature type="compositionally biased region" description="Pro residues" evidence="2">
    <location>
        <begin position="273"/>
        <end position="283"/>
    </location>
</feature>
<keyword evidence="1" id="KW-0175">Coiled coil</keyword>
<feature type="coiled-coil region" evidence="1">
    <location>
        <begin position="328"/>
        <end position="359"/>
    </location>
</feature>
<evidence type="ECO:0000256" key="2">
    <source>
        <dbReference type="SAM" id="MobiDB-lite"/>
    </source>
</evidence>
<feature type="transmembrane region" description="Helical" evidence="3">
    <location>
        <begin position="179"/>
        <end position="200"/>
    </location>
</feature>
<sequence>MPLYQRRRPAPILISPRQDTTVPESSPDSPDSVGTTPGPDSPDSPDSPSPTDAAFEEDEEEDESEVPSSPEPSTALETGSNPLVPIVTSQPISSVMQTLLPDTSTPPSFQQITVLPTTFSGPTPTNIAAADPDDNSSQKAISTQPTTTSSLGGAIVGQDPAQKSEQGGREGGMSKGAEAALVTLVVLGVVALIVGAVILLRRRRRRQVPTNQEAEDAFNNPPNTSDLRPPEAAYDSHLTRSTTTTGLLGGSDPLYRPGTVSTDSSPPQSRITPPQPTPNPFADPPLNKAYDVLRGRPRSTTLTDRGSWIENPFRDPASDRFDPFGELQEKARQERIKYMEELRREQELLEKERDQLGEKGR</sequence>
<gene>
    <name evidence="4" type="ORF">CC78DRAFT_572677</name>
</gene>
<dbReference type="EMBL" id="ML986776">
    <property type="protein sequence ID" value="KAF2258209.1"/>
    <property type="molecule type" value="Genomic_DNA"/>
</dbReference>
<feature type="compositionally biased region" description="Low complexity" evidence="2">
    <location>
        <begin position="25"/>
        <end position="38"/>
    </location>
</feature>
<keyword evidence="3" id="KW-0812">Transmembrane</keyword>
<feature type="region of interest" description="Disordered" evidence="2">
    <location>
        <begin position="1"/>
        <end position="86"/>
    </location>
</feature>
<protein>
    <submittedName>
        <fullName evidence="4">Uncharacterized protein</fullName>
    </submittedName>
</protein>
<feature type="compositionally biased region" description="Basic and acidic residues" evidence="2">
    <location>
        <begin position="312"/>
        <end position="326"/>
    </location>
</feature>
<keyword evidence="3" id="KW-0472">Membrane</keyword>